<name>A0A076LNN6_9GAMM</name>
<evidence type="ECO:0000256" key="10">
    <source>
        <dbReference type="ARBA" id="ARBA00039982"/>
    </source>
</evidence>
<evidence type="ECO:0000256" key="4">
    <source>
        <dbReference type="ARBA" id="ARBA00022519"/>
    </source>
</evidence>
<dbReference type="SUPFAM" id="SSF160355">
    <property type="entry name" value="Bacterial polysaccharide co-polymerase-like"/>
    <property type="match status" value="1"/>
</dbReference>
<dbReference type="InterPro" id="IPR050445">
    <property type="entry name" value="Bact_polysacc_biosynth/exp"/>
</dbReference>
<evidence type="ECO:0000256" key="6">
    <source>
        <dbReference type="ARBA" id="ARBA00022985"/>
    </source>
</evidence>
<dbReference type="InterPro" id="IPR003856">
    <property type="entry name" value="LPS_length_determ_N"/>
</dbReference>
<evidence type="ECO:0000259" key="13">
    <source>
        <dbReference type="Pfam" id="PF02706"/>
    </source>
</evidence>
<evidence type="ECO:0000313" key="15">
    <source>
        <dbReference type="Proteomes" id="UP000028681"/>
    </source>
</evidence>
<protein>
    <recommendedName>
        <fullName evidence="10">Chain length determinant protein</fullName>
    </recommendedName>
    <alternativeName>
        <fullName evidence="11">Polysaccharide antigen chain regulator</fullName>
    </alternativeName>
</protein>
<dbReference type="Proteomes" id="UP000028681">
    <property type="component" value="Chromosome"/>
</dbReference>
<evidence type="ECO:0000313" key="14">
    <source>
        <dbReference type="EMBL" id="AIJ10185.1"/>
    </source>
</evidence>
<keyword evidence="8 12" id="KW-0472">Membrane</keyword>
<dbReference type="GO" id="GO:0004713">
    <property type="term" value="F:protein tyrosine kinase activity"/>
    <property type="evidence" value="ECO:0007669"/>
    <property type="project" value="TreeGrafter"/>
</dbReference>
<organism evidence="14 15">
    <name type="scientific">Edwardsiella anguillarum ET080813</name>
    <dbReference type="NCBI Taxonomy" id="667120"/>
    <lineage>
        <taxon>Bacteria</taxon>
        <taxon>Pseudomonadati</taxon>
        <taxon>Pseudomonadota</taxon>
        <taxon>Gammaproteobacteria</taxon>
        <taxon>Enterobacterales</taxon>
        <taxon>Hafniaceae</taxon>
        <taxon>Edwardsiella</taxon>
    </lineage>
</organism>
<evidence type="ECO:0000256" key="11">
    <source>
        <dbReference type="ARBA" id="ARBA00042235"/>
    </source>
</evidence>
<dbReference type="GO" id="GO:0009103">
    <property type="term" value="P:lipopolysaccharide biosynthetic process"/>
    <property type="evidence" value="ECO:0007669"/>
    <property type="project" value="UniProtKB-KW"/>
</dbReference>
<dbReference type="GO" id="GO:0005886">
    <property type="term" value="C:plasma membrane"/>
    <property type="evidence" value="ECO:0007669"/>
    <property type="project" value="UniProtKB-SubCell"/>
</dbReference>
<dbReference type="AlphaFoldDB" id="A0A076LNN6"/>
<dbReference type="PANTHER" id="PTHR32309:SF29">
    <property type="entry name" value="CHAIN LENGTH DETERMINANT PROTEIN"/>
    <property type="match status" value="1"/>
</dbReference>
<evidence type="ECO:0000256" key="9">
    <source>
        <dbReference type="ARBA" id="ARBA00038118"/>
    </source>
</evidence>
<accession>A0A076LNN6</accession>
<dbReference type="HOGENOM" id="CLU_060925_2_0_6"/>
<evidence type="ECO:0000256" key="7">
    <source>
        <dbReference type="ARBA" id="ARBA00022989"/>
    </source>
</evidence>
<keyword evidence="6" id="KW-0448">Lipopolysaccharide biosynthesis</keyword>
<feature type="transmembrane region" description="Helical" evidence="12">
    <location>
        <begin position="288"/>
        <end position="308"/>
    </location>
</feature>
<gene>
    <name evidence="14" type="ORF">ETEE_3773</name>
</gene>
<sequence>MHEKPVNHVNDEIDLLDIIRQLWQGKVIVFCVSIVFLAIAGIYIMLATPKWTAESTLSKPYLNQLANYPAGVMLSQAWPMNEGDNTPAIDGEKTTSNVFNTFVATASAQILSGINISIRPGATADTYIISSTANDPASAKENLQSALMSLRDETRKQLDASMYSSLRERANSLKIQMQAQENSAKAQRDYRVSVLKNALQLAHQMNIQQTKLNPVSGEISDDMLFMLGVPILNTMIEHEKNLPLKFNASYFDMQEMFASINGFKLTGDNLSIFNATNISVDKVGQKRALILVLSLLLGVILSCGYILLRNALRSANK</sequence>
<evidence type="ECO:0000256" key="8">
    <source>
        <dbReference type="ARBA" id="ARBA00023136"/>
    </source>
</evidence>
<comment type="subcellular location">
    <subcellularLocation>
        <location evidence="1">Cell inner membrane</location>
        <topology evidence="1">Multi-pass membrane protein</topology>
    </subcellularLocation>
</comment>
<keyword evidence="3" id="KW-1003">Cell membrane</keyword>
<proteinExistence type="inferred from homology"/>
<feature type="transmembrane region" description="Helical" evidence="12">
    <location>
        <begin position="27"/>
        <end position="46"/>
    </location>
</feature>
<evidence type="ECO:0000256" key="12">
    <source>
        <dbReference type="SAM" id="Phobius"/>
    </source>
</evidence>
<evidence type="ECO:0000256" key="1">
    <source>
        <dbReference type="ARBA" id="ARBA00004429"/>
    </source>
</evidence>
<dbReference type="GeneID" id="33941155"/>
<comment type="similarity">
    <text evidence="9">Belongs to the WzzB/Cld/Rol family.</text>
</comment>
<keyword evidence="4" id="KW-0997">Cell inner membrane</keyword>
<dbReference type="Pfam" id="PF02706">
    <property type="entry name" value="Wzz"/>
    <property type="match status" value="1"/>
</dbReference>
<feature type="domain" description="Polysaccharide chain length determinant N-terminal" evidence="13">
    <location>
        <begin position="11"/>
        <end position="67"/>
    </location>
</feature>
<dbReference type="EMBL" id="CP006664">
    <property type="protein sequence ID" value="AIJ10185.1"/>
    <property type="molecule type" value="Genomic_DNA"/>
</dbReference>
<dbReference type="Gene3D" id="3.30.1890.10">
    <property type="entry name" value="FepE-like"/>
    <property type="match status" value="1"/>
</dbReference>
<keyword evidence="5 12" id="KW-0812">Transmembrane</keyword>
<evidence type="ECO:0000256" key="5">
    <source>
        <dbReference type="ARBA" id="ARBA00022692"/>
    </source>
</evidence>
<reference evidence="14 15" key="1">
    <citation type="journal article" date="2012" name="PLoS ONE">
        <title>Edwardsiella comparative phylogenomics reveal the new intra/inter-species taxonomic relationships, virulence evolution and niche adaptation mechanisms.</title>
        <authorList>
            <person name="Yang M."/>
            <person name="Lv Y."/>
            <person name="Xiao J."/>
            <person name="Wu H."/>
            <person name="Zheng H."/>
            <person name="Liu Q."/>
            <person name="Zhang Y."/>
            <person name="Wang Q."/>
        </authorList>
    </citation>
    <scope>NUCLEOTIDE SEQUENCE [LARGE SCALE GENOMIC DNA]</scope>
    <source>
        <strain evidence="15">080813</strain>
    </source>
</reference>
<dbReference type="NCBIfam" id="NF012015">
    <property type="entry name" value="PRK15471.1"/>
    <property type="match status" value="1"/>
</dbReference>
<evidence type="ECO:0000256" key="3">
    <source>
        <dbReference type="ARBA" id="ARBA00022475"/>
    </source>
</evidence>
<dbReference type="RefSeq" id="WP_034163423.1">
    <property type="nucleotide sequence ID" value="NZ_CP006664.1"/>
</dbReference>
<dbReference type="KEGG" id="ete:ETEE_3773"/>
<comment type="pathway">
    <text evidence="2">Bacterial outer membrane biogenesis; lipopolysaccharide biosynthesis.</text>
</comment>
<evidence type="ECO:0000256" key="2">
    <source>
        <dbReference type="ARBA" id="ARBA00004756"/>
    </source>
</evidence>
<keyword evidence="7 12" id="KW-1133">Transmembrane helix</keyword>
<dbReference type="PANTHER" id="PTHR32309">
    <property type="entry name" value="TYROSINE-PROTEIN KINASE"/>
    <property type="match status" value="1"/>
</dbReference>